<dbReference type="Proteomes" id="UP001280581">
    <property type="component" value="Unassembled WGS sequence"/>
</dbReference>
<accession>A0AAN6RI17</accession>
<dbReference type="GO" id="GO:0016020">
    <property type="term" value="C:membrane"/>
    <property type="evidence" value="ECO:0007669"/>
    <property type="project" value="UniProtKB-SubCell"/>
</dbReference>
<evidence type="ECO:0000256" key="5">
    <source>
        <dbReference type="ARBA" id="ARBA00023136"/>
    </source>
</evidence>
<feature type="transmembrane region" description="Helical" evidence="6">
    <location>
        <begin position="151"/>
        <end position="174"/>
    </location>
</feature>
<organism evidence="7 8">
    <name type="scientific">Pseudopithomyces chartarum</name>
    <dbReference type="NCBI Taxonomy" id="1892770"/>
    <lineage>
        <taxon>Eukaryota</taxon>
        <taxon>Fungi</taxon>
        <taxon>Dikarya</taxon>
        <taxon>Ascomycota</taxon>
        <taxon>Pezizomycotina</taxon>
        <taxon>Dothideomycetes</taxon>
        <taxon>Pleosporomycetidae</taxon>
        <taxon>Pleosporales</taxon>
        <taxon>Massarineae</taxon>
        <taxon>Didymosphaeriaceae</taxon>
        <taxon>Pseudopithomyces</taxon>
    </lineage>
</organism>
<evidence type="ECO:0000313" key="8">
    <source>
        <dbReference type="Proteomes" id="UP001280581"/>
    </source>
</evidence>
<keyword evidence="4 6" id="KW-1133">Transmembrane helix</keyword>
<feature type="transmembrane region" description="Helical" evidence="6">
    <location>
        <begin position="94"/>
        <end position="119"/>
    </location>
</feature>
<evidence type="ECO:0000256" key="2">
    <source>
        <dbReference type="ARBA" id="ARBA00022448"/>
    </source>
</evidence>
<dbReference type="InterPro" id="IPR002293">
    <property type="entry name" value="AA/rel_permease1"/>
</dbReference>
<comment type="caution">
    <text evidence="7">The sequence shown here is derived from an EMBL/GenBank/DDBJ whole genome shotgun (WGS) entry which is preliminary data.</text>
</comment>
<feature type="transmembrane region" description="Helical" evidence="6">
    <location>
        <begin position="20"/>
        <end position="37"/>
    </location>
</feature>
<dbReference type="GO" id="GO:0022857">
    <property type="term" value="F:transmembrane transporter activity"/>
    <property type="evidence" value="ECO:0007669"/>
    <property type="project" value="InterPro"/>
</dbReference>
<dbReference type="EMBL" id="WVTA01000006">
    <property type="protein sequence ID" value="KAK3209495.1"/>
    <property type="molecule type" value="Genomic_DNA"/>
</dbReference>
<comment type="subcellular location">
    <subcellularLocation>
        <location evidence="1">Membrane</location>
        <topology evidence="1">Multi-pass membrane protein</topology>
    </subcellularLocation>
</comment>
<keyword evidence="8" id="KW-1185">Reference proteome</keyword>
<dbReference type="Gene3D" id="1.20.1740.10">
    <property type="entry name" value="Amino acid/polyamine transporter I"/>
    <property type="match status" value="1"/>
</dbReference>
<evidence type="ECO:0008006" key="9">
    <source>
        <dbReference type="Google" id="ProtNLM"/>
    </source>
</evidence>
<evidence type="ECO:0000256" key="1">
    <source>
        <dbReference type="ARBA" id="ARBA00004141"/>
    </source>
</evidence>
<evidence type="ECO:0000313" key="7">
    <source>
        <dbReference type="EMBL" id="KAK3209495.1"/>
    </source>
</evidence>
<dbReference type="PANTHER" id="PTHR45649:SF6">
    <property type="entry name" value="GABA-SPECIFIC PERMEASE"/>
    <property type="match status" value="1"/>
</dbReference>
<evidence type="ECO:0000256" key="4">
    <source>
        <dbReference type="ARBA" id="ARBA00022989"/>
    </source>
</evidence>
<keyword evidence="3 6" id="KW-0812">Transmembrane</keyword>
<sequence>MFLSVIVIARDGNWEPSNGIVANFILITATVIALPIGRKHNLNSAKYIFSHSDNLTTWSPGFTWFLTWLSPIWTIGGFDSCVHMSEEASNATKAVPYGILMSIGSCWLFGWILTITLAACTTPDTASLLSSPYGQPMAQIYFDALGKSGALAFMTLLFVVQFLMGLSILVAHLLPTRLAHSTHPRTRRLGLCLRSVRPRTPLFDSAGGGSRTVFARGGGE</sequence>
<dbReference type="AlphaFoldDB" id="A0AAN6RI17"/>
<evidence type="ECO:0000256" key="6">
    <source>
        <dbReference type="SAM" id="Phobius"/>
    </source>
</evidence>
<reference evidence="7 8" key="1">
    <citation type="submission" date="2021-02" db="EMBL/GenBank/DDBJ databases">
        <title>Genome assembly of Pseudopithomyces chartarum.</title>
        <authorList>
            <person name="Jauregui R."/>
            <person name="Singh J."/>
            <person name="Voisey C."/>
        </authorList>
    </citation>
    <scope>NUCLEOTIDE SEQUENCE [LARGE SCALE GENOMIC DNA]</scope>
    <source>
        <strain evidence="7 8">AGR01</strain>
    </source>
</reference>
<dbReference type="PANTHER" id="PTHR45649">
    <property type="entry name" value="AMINO-ACID PERMEASE BAT1"/>
    <property type="match status" value="1"/>
</dbReference>
<name>A0AAN6RI17_9PLEO</name>
<gene>
    <name evidence="7" type="ORF">GRF29_69g1998328</name>
</gene>
<protein>
    <recommendedName>
        <fullName evidence="9">Choline transport protein</fullName>
    </recommendedName>
</protein>
<keyword evidence="5 6" id="KW-0472">Membrane</keyword>
<proteinExistence type="predicted"/>
<keyword evidence="2" id="KW-0813">Transport</keyword>
<evidence type="ECO:0000256" key="3">
    <source>
        <dbReference type="ARBA" id="ARBA00022692"/>
    </source>
</evidence>
<dbReference type="Pfam" id="PF13520">
    <property type="entry name" value="AA_permease_2"/>
    <property type="match status" value="1"/>
</dbReference>